<dbReference type="AlphaFoldDB" id="A0AAV1RFD3"/>
<evidence type="ECO:0000313" key="1">
    <source>
        <dbReference type="EMBL" id="CAK7333392.1"/>
    </source>
</evidence>
<sequence>MARHPMVTLLSFDADPINLAFSWFGPIRSMPSTSASIWPTTSNTLFNQVTLVNGNQSPLHAIL</sequence>
<keyword evidence="2" id="KW-1185">Reference proteome</keyword>
<accession>A0AAV1RFD3</accession>
<comment type="caution">
    <text evidence="1">The sequence shown here is derived from an EMBL/GenBank/DDBJ whole genome shotgun (WGS) entry which is preliminary data.</text>
</comment>
<gene>
    <name evidence="1" type="ORF">DCAF_LOCUS9465</name>
</gene>
<dbReference type="Proteomes" id="UP001314170">
    <property type="component" value="Unassembled WGS sequence"/>
</dbReference>
<protein>
    <submittedName>
        <fullName evidence="1">Uncharacterized protein</fullName>
    </submittedName>
</protein>
<name>A0AAV1RFD3_9ROSI</name>
<dbReference type="EMBL" id="CAWUPB010000913">
    <property type="protein sequence ID" value="CAK7333392.1"/>
    <property type="molecule type" value="Genomic_DNA"/>
</dbReference>
<evidence type="ECO:0000313" key="2">
    <source>
        <dbReference type="Proteomes" id="UP001314170"/>
    </source>
</evidence>
<proteinExistence type="predicted"/>
<feature type="non-terminal residue" evidence="1">
    <location>
        <position position="63"/>
    </location>
</feature>
<organism evidence="1 2">
    <name type="scientific">Dovyalis caffra</name>
    <dbReference type="NCBI Taxonomy" id="77055"/>
    <lineage>
        <taxon>Eukaryota</taxon>
        <taxon>Viridiplantae</taxon>
        <taxon>Streptophyta</taxon>
        <taxon>Embryophyta</taxon>
        <taxon>Tracheophyta</taxon>
        <taxon>Spermatophyta</taxon>
        <taxon>Magnoliopsida</taxon>
        <taxon>eudicotyledons</taxon>
        <taxon>Gunneridae</taxon>
        <taxon>Pentapetalae</taxon>
        <taxon>rosids</taxon>
        <taxon>fabids</taxon>
        <taxon>Malpighiales</taxon>
        <taxon>Salicaceae</taxon>
        <taxon>Flacourtieae</taxon>
        <taxon>Dovyalis</taxon>
    </lineage>
</organism>
<reference evidence="1 2" key="1">
    <citation type="submission" date="2024-01" db="EMBL/GenBank/DDBJ databases">
        <authorList>
            <person name="Waweru B."/>
        </authorList>
    </citation>
    <scope>NUCLEOTIDE SEQUENCE [LARGE SCALE GENOMIC DNA]</scope>
</reference>